<organism evidence="2 3">
    <name type="scientific">Brassica cretica</name>
    <name type="common">Mustard</name>
    <dbReference type="NCBI Taxonomy" id="69181"/>
    <lineage>
        <taxon>Eukaryota</taxon>
        <taxon>Viridiplantae</taxon>
        <taxon>Streptophyta</taxon>
        <taxon>Embryophyta</taxon>
        <taxon>Tracheophyta</taxon>
        <taxon>Spermatophyta</taxon>
        <taxon>Magnoliopsida</taxon>
        <taxon>eudicotyledons</taxon>
        <taxon>Gunneridae</taxon>
        <taxon>Pentapetalae</taxon>
        <taxon>rosids</taxon>
        <taxon>malvids</taxon>
        <taxon>Brassicales</taxon>
        <taxon>Brassicaceae</taxon>
        <taxon>Brassiceae</taxon>
        <taxon>Brassica</taxon>
    </lineage>
</organism>
<dbReference type="Proteomes" id="UP000266723">
    <property type="component" value="Unassembled WGS sequence"/>
</dbReference>
<evidence type="ECO:0000256" key="1">
    <source>
        <dbReference type="SAM" id="MobiDB-lite"/>
    </source>
</evidence>
<comment type="caution">
    <text evidence="2">The sequence shown here is derived from an EMBL/GenBank/DDBJ whole genome shotgun (WGS) entry which is preliminary data.</text>
</comment>
<proteinExistence type="predicted"/>
<name>A0ABQ7DGH6_BRACR</name>
<evidence type="ECO:0000313" key="2">
    <source>
        <dbReference type="EMBL" id="KAF3577113.1"/>
    </source>
</evidence>
<keyword evidence="3" id="KW-1185">Reference proteome</keyword>
<dbReference type="EMBL" id="QGKV02000649">
    <property type="protein sequence ID" value="KAF3577113.1"/>
    <property type="molecule type" value="Genomic_DNA"/>
</dbReference>
<protein>
    <submittedName>
        <fullName evidence="2">Uncharacterized protein</fullName>
    </submittedName>
</protein>
<gene>
    <name evidence="2" type="ORF">DY000_02031491</name>
</gene>
<accession>A0ABQ7DGH6</accession>
<evidence type="ECO:0000313" key="3">
    <source>
        <dbReference type="Proteomes" id="UP000266723"/>
    </source>
</evidence>
<sequence>MYATAHLMVMLKTFITKKHRPWIPSNKKIYGSRGTRQISVTVPGPKGEAVPNNKERDDAPRQHSYNPQQTDMKSTSQEESDRRIHRT</sequence>
<feature type="compositionally biased region" description="Polar residues" evidence="1">
    <location>
        <begin position="63"/>
        <end position="77"/>
    </location>
</feature>
<reference evidence="2 3" key="1">
    <citation type="journal article" date="2020" name="BMC Genomics">
        <title>Intraspecific diversification of the crop wild relative Brassica cretica Lam. using demographic model selection.</title>
        <authorList>
            <person name="Kioukis A."/>
            <person name="Michalopoulou V.A."/>
            <person name="Briers L."/>
            <person name="Pirintsos S."/>
            <person name="Studholme D.J."/>
            <person name="Pavlidis P."/>
            <person name="Sarris P.F."/>
        </authorList>
    </citation>
    <scope>NUCLEOTIDE SEQUENCE [LARGE SCALE GENOMIC DNA]</scope>
    <source>
        <strain evidence="3">cv. PFS-1207/04</strain>
    </source>
</reference>
<feature type="region of interest" description="Disordered" evidence="1">
    <location>
        <begin position="34"/>
        <end position="87"/>
    </location>
</feature>